<proteinExistence type="predicted"/>
<accession>A0ABQ2AC37</accession>
<comment type="caution">
    <text evidence="1">The sequence shown here is derived from an EMBL/GenBank/DDBJ whole genome shotgun (WGS) entry which is preliminary data.</text>
</comment>
<evidence type="ECO:0000313" key="2">
    <source>
        <dbReference type="Proteomes" id="UP000655550"/>
    </source>
</evidence>
<sequence>MMAAPLTWNAIMPTSQALLDDPHWQQHCEAAALDPERRLAARLAVLQNSHSLEATLYRPDHEDPDAEENDLGEACVELRGVFEPPQDWDAAEREEYYDGEDPQTFFSARVECQARPGSTDFFQPEPGDLLAVTEADGRVQMYYLYESFEDDDGWQCVLIREDEVLA</sequence>
<reference evidence="2" key="1">
    <citation type="journal article" date="2019" name="Int. J. Syst. Evol. Microbiol.">
        <title>The Global Catalogue of Microorganisms (GCM) 10K type strain sequencing project: providing services to taxonomists for standard genome sequencing and annotation.</title>
        <authorList>
            <consortium name="The Broad Institute Genomics Platform"/>
            <consortium name="The Broad Institute Genome Sequencing Center for Infectious Disease"/>
            <person name="Wu L."/>
            <person name="Ma J."/>
        </authorList>
    </citation>
    <scope>NUCLEOTIDE SEQUENCE [LARGE SCALE GENOMIC DNA]</scope>
    <source>
        <strain evidence="2">CCM 8778</strain>
    </source>
</reference>
<organism evidence="1 2">
    <name type="scientific">Pseudomonas fluvialis</name>
    <dbReference type="NCBI Taxonomy" id="1793966"/>
    <lineage>
        <taxon>Bacteria</taxon>
        <taxon>Pseudomonadati</taxon>
        <taxon>Pseudomonadota</taxon>
        <taxon>Gammaproteobacteria</taxon>
        <taxon>Pseudomonadales</taxon>
        <taxon>Pseudomonadaceae</taxon>
        <taxon>Pseudomonas</taxon>
    </lineage>
</organism>
<evidence type="ECO:0000313" key="1">
    <source>
        <dbReference type="EMBL" id="GGH89540.1"/>
    </source>
</evidence>
<protein>
    <submittedName>
        <fullName evidence="1">Uncharacterized protein</fullName>
    </submittedName>
</protein>
<dbReference type="EMBL" id="BMDE01000001">
    <property type="protein sequence ID" value="GGH89540.1"/>
    <property type="molecule type" value="Genomic_DNA"/>
</dbReference>
<name>A0ABQ2AC37_9PSED</name>
<dbReference type="Proteomes" id="UP000655550">
    <property type="component" value="Unassembled WGS sequence"/>
</dbReference>
<gene>
    <name evidence="1" type="ORF">GCM10007363_04920</name>
</gene>
<keyword evidence="2" id="KW-1185">Reference proteome</keyword>